<dbReference type="GO" id="GO:0003723">
    <property type="term" value="F:RNA binding"/>
    <property type="evidence" value="ECO:0007669"/>
    <property type="project" value="UniProtKB-UniRule"/>
</dbReference>
<dbReference type="GO" id="GO:0010267">
    <property type="term" value="P:ta-siRNA processing"/>
    <property type="evidence" value="ECO:0007669"/>
    <property type="project" value="UniProtKB-ARBA"/>
</dbReference>
<dbReference type="PROSITE" id="PS00517">
    <property type="entry name" value="RNASE_3_1"/>
    <property type="match status" value="1"/>
</dbReference>
<evidence type="ECO:0000256" key="17">
    <source>
        <dbReference type="ARBA" id="ARBA00035116"/>
    </source>
</evidence>
<dbReference type="InterPro" id="IPR036389">
    <property type="entry name" value="RNase_III_sf"/>
</dbReference>
<proteinExistence type="inferred from homology"/>
<evidence type="ECO:0000256" key="16">
    <source>
        <dbReference type="ARBA" id="ARBA00023242"/>
    </source>
</evidence>
<dbReference type="Pfam" id="PF04851">
    <property type="entry name" value="ResIII"/>
    <property type="match status" value="1"/>
</dbReference>
<evidence type="ECO:0000259" key="21">
    <source>
        <dbReference type="PROSITE" id="PS50821"/>
    </source>
</evidence>
<dbReference type="Gene3D" id="1.10.1520.10">
    <property type="entry name" value="Ribonuclease III domain"/>
    <property type="match status" value="2"/>
</dbReference>
<accession>A0A166J1M5</accession>
<sequence length="1660" mass="185385">MHSEEEIRILKKRKFDDYKYSPPVDDTMEIDASSLSLKPTKYQMEVFEAAKKGNTIAHSEIGAENSLIAVMLIEEIAKSVKLSGRKRLIIFLAPTNFMVMKFSTELQVDAYHGSRGIDLWNGKSWESEIDKNDVMVMTPQILLDALRKAFLKFEMICLLVLDECHHTKGNHPYAKLIKEFYHNSEVKPKVFGMTGSPEIKKGISSAGGFEKCISKLEAILESQIYSNKIRAEQKSVIPSTTELYRFYDPAVCSNPVLKRKLESTWLKFNSSLGALEASLSDSFRDTDDKQVSLGSRMSSIHQMILFCIDDLGLICALEAVKILTEKSPDVNKDCEFSVNSSLQLKNYLEEVLQLVKEHLPQGHESLSDVGCDHSQMVSTGLISPKLHELIRIFNSFSEAQPILCLVYVDRIIKAKAIERVLKKMTYLSHLSASHLTGNNGSVNALTTKLEEDALESFCSGKVNLLFTTDVEGIHVPNRSTMIYFDLPTTGRSYVQLKGQACQNYFQHVMMLERGNLKQRAQVFNNKQSEYCMLNTVLRIEEDAAVFKPCDTKGNAIAVDATTASVKEEDASILKPCNKDMNAYTVDVTGASAREEDASNLKSCNTDLNAYSMDVSVALVREEDSSVLNPCKENITSYAADVAGALVRAEDASFLKPCNKDLNTDAVDVTGSSVREAVATKKNKVSSTGTTKRKELHGTTCTRALSGTWGKEIDNAAFFAYKLDFVCNIPDQQYSSFIFLIESKLEDDVANLEVDLYLVNKFVKSSVSSCGQVHLNAEQVRKSMCFQEFFFNGLFGKLFVRSGSKKGREFLLQADVLLWSPSNMYLLLPLEFANTPSRELWKIDWAGIDSCVSEVDFLKKNAWLSAEQSGNVIRSSKNGGVVGSDLNCAGNIRFANRSVPITNTKDMVVMSVHTGRFYTVLKVLVDTSAESSFDGDSDEAPSNYSSFIDYFQKKYGISLVHPEQPLLLMKQSHKAHNLLVNFKEGFSSKKKKETKSKKLDRKPYELVRIPPELLVAVDVRLSVLKSMYLLPSVVHRLETLMLASQLRDEIKSHCGNFQISSSLILEALTTTKYNSSFSMERLELLGDSVLKYVLSCHLFFKYPDKHEGQLSECRTQAVRNSTLHKFGTDKKIQGYIRDSPFDPLRWTAPGQQSIQFFPCEHGVDTPEVPLDSKFVTEDPKIKIGKCCDMGHRWMGSKTISDCVEALIGAYYIGGGLMASIQLMKWFGMDVEVQPLLLDEAIKKASLHSYNPKDIESEILEAKLEYKFLVKGLLVEAITHASDGQVEDRGYSYERLEFLGDSVLDILITVYLYQSHTDIDPGELTDLRSASVNNENFAQAAVRRKLHLHLKHCPGLLSNQITEYASFVSGLCSNTYTPQAAKCPKALGDLVESIAGAILVDSRLNLDEVWRVFKPILSPIVTPDKLELPPLRELILLCDSLGFFIKESCLTRGETVFAELSVQLEDTRLSGEGFGQNRKIAKGNAAFQLLKDLEGRGFSLRKQNQDPAVDSSSMDSVEACPEALSVVPSFKKQKTCDFQTTTNTSSANGVSELNILAVKPINRNKGGPRIALYDVCRRTQWPLPKFETAEEKSRSPIEFTDGLEKRQGFSSFVSEITLTIPDRCTVVVNGQARPDKKSSLDSGCLMMLYELEQRGFLTIEKS</sequence>
<evidence type="ECO:0000256" key="18">
    <source>
        <dbReference type="PROSITE-ProRule" id="PRU00266"/>
    </source>
</evidence>
<keyword evidence="13 18" id="KW-0694">RNA-binding</keyword>
<dbReference type="SMART" id="SM00535">
    <property type="entry name" value="RIBOc"/>
    <property type="match status" value="2"/>
</dbReference>
<comment type="similarity">
    <text evidence="17">Belongs to the helicase family. Dicer subfamily.</text>
</comment>
<evidence type="ECO:0000256" key="13">
    <source>
        <dbReference type="ARBA" id="ARBA00022884"/>
    </source>
</evidence>
<keyword evidence="5" id="KW-0479">Metal-binding</keyword>
<feature type="domain" description="RNase III" evidence="20">
    <location>
        <begin position="1255"/>
        <end position="1401"/>
    </location>
</feature>
<dbReference type="CDD" id="cd18034">
    <property type="entry name" value="DEXHc_dicer"/>
    <property type="match status" value="1"/>
</dbReference>
<dbReference type="OMA" id="CCVNLIR"/>
<keyword evidence="14" id="KW-0943">RNA-mediated gene silencing</keyword>
<dbReference type="PROSITE" id="PS50142">
    <property type="entry name" value="RNASE_3_2"/>
    <property type="match status" value="2"/>
</dbReference>
<evidence type="ECO:0000256" key="2">
    <source>
        <dbReference type="ARBA" id="ARBA00001946"/>
    </source>
</evidence>
<dbReference type="FunFam" id="2.170.260.10:FF:000004">
    <property type="entry name" value="Dicer-like 104"/>
    <property type="match status" value="1"/>
</dbReference>
<dbReference type="PANTHER" id="PTHR14950">
    <property type="entry name" value="DICER-RELATED"/>
    <property type="match status" value="1"/>
</dbReference>
<dbReference type="SUPFAM" id="SSF101690">
    <property type="entry name" value="PAZ domain"/>
    <property type="match status" value="1"/>
</dbReference>
<keyword evidence="10" id="KW-0347">Helicase</keyword>
<dbReference type="Gene3D" id="2.170.260.10">
    <property type="entry name" value="paz domain"/>
    <property type="match status" value="1"/>
</dbReference>
<evidence type="ECO:0000256" key="6">
    <source>
        <dbReference type="ARBA" id="ARBA00022737"/>
    </source>
</evidence>
<keyword evidence="9" id="KW-0378">Hydrolase</keyword>
<evidence type="ECO:0000259" key="19">
    <source>
        <dbReference type="PROSITE" id="PS50137"/>
    </source>
</evidence>
<comment type="cofactor">
    <cofactor evidence="1">
        <name>Mn(2+)</name>
        <dbReference type="ChEBI" id="CHEBI:29035"/>
    </cofactor>
</comment>
<evidence type="ECO:0000256" key="5">
    <source>
        <dbReference type="ARBA" id="ARBA00022723"/>
    </source>
</evidence>
<comment type="subcellular location">
    <subcellularLocation>
        <location evidence="3">Nucleus</location>
    </subcellularLocation>
</comment>
<keyword evidence="4" id="KW-0540">Nuclease</keyword>
<name>A0A166J1M5_DAUCS</name>
<dbReference type="Gene3D" id="3.30.160.20">
    <property type="match status" value="1"/>
</dbReference>
<protein>
    <recommendedName>
        <fullName evidence="24">Dicer-like 3</fullName>
    </recommendedName>
</protein>
<evidence type="ECO:0000256" key="11">
    <source>
        <dbReference type="ARBA" id="ARBA00022840"/>
    </source>
</evidence>
<organism evidence="23">
    <name type="scientific">Daucus carota subsp. sativus</name>
    <name type="common">Carrot</name>
    <dbReference type="NCBI Taxonomy" id="79200"/>
    <lineage>
        <taxon>Eukaryota</taxon>
        <taxon>Viridiplantae</taxon>
        <taxon>Streptophyta</taxon>
        <taxon>Embryophyta</taxon>
        <taxon>Tracheophyta</taxon>
        <taxon>Spermatophyta</taxon>
        <taxon>Magnoliopsida</taxon>
        <taxon>eudicotyledons</taxon>
        <taxon>Gunneridae</taxon>
        <taxon>Pentapetalae</taxon>
        <taxon>asterids</taxon>
        <taxon>campanulids</taxon>
        <taxon>Apiales</taxon>
        <taxon>Apiaceae</taxon>
        <taxon>Apioideae</taxon>
        <taxon>Scandiceae</taxon>
        <taxon>Daucinae</taxon>
        <taxon>Daucus</taxon>
        <taxon>Daucus sect. Daucus</taxon>
    </lineage>
</organism>
<dbReference type="GO" id="GO:0003677">
    <property type="term" value="F:DNA binding"/>
    <property type="evidence" value="ECO:0007669"/>
    <property type="project" value="InterPro"/>
</dbReference>
<dbReference type="PROSITE" id="PS51192">
    <property type="entry name" value="HELICASE_ATP_BIND_1"/>
    <property type="match status" value="1"/>
</dbReference>
<dbReference type="PROSITE" id="PS50137">
    <property type="entry name" value="DS_RBD"/>
    <property type="match status" value="1"/>
</dbReference>
<dbReference type="CDD" id="cd00593">
    <property type="entry name" value="RIBOc"/>
    <property type="match status" value="2"/>
</dbReference>
<evidence type="ECO:0008006" key="24">
    <source>
        <dbReference type="Google" id="ProtNLM"/>
    </source>
</evidence>
<evidence type="ECO:0000256" key="4">
    <source>
        <dbReference type="ARBA" id="ARBA00022722"/>
    </source>
</evidence>
<evidence type="ECO:0000259" key="20">
    <source>
        <dbReference type="PROSITE" id="PS50142"/>
    </source>
</evidence>
<dbReference type="InterPro" id="IPR014720">
    <property type="entry name" value="dsRBD_dom"/>
</dbReference>
<dbReference type="PANTHER" id="PTHR14950:SF46">
    <property type="entry name" value="ENDORIBONUCLEASE DICER HOMOLOG 3"/>
    <property type="match status" value="1"/>
</dbReference>
<dbReference type="InterPro" id="IPR027417">
    <property type="entry name" value="P-loop_NTPase"/>
</dbReference>
<dbReference type="Pfam" id="PF00636">
    <property type="entry name" value="Ribonuclease_3"/>
    <property type="match status" value="2"/>
</dbReference>
<keyword evidence="7" id="KW-0547">Nucleotide-binding</keyword>
<dbReference type="FunFam" id="1.10.1520.10:FF:000008">
    <property type="entry name" value="Dicer-like 104"/>
    <property type="match status" value="1"/>
</dbReference>
<evidence type="ECO:0000313" key="23">
    <source>
        <dbReference type="EMBL" id="KZN11715.1"/>
    </source>
</evidence>
<dbReference type="GO" id="GO:0005634">
    <property type="term" value="C:nucleus"/>
    <property type="evidence" value="ECO:0007669"/>
    <property type="project" value="UniProtKB-SubCell"/>
</dbReference>
<dbReference type="InterPro" id="IPR001650">
    <property type="entry name" value="Helicase_C-like"/>
</dbReference>
<evidence type="ECO:0000256" key="7">
    <source>
        <dbReference type="ARBA" id="ARBA00022741"/>
    </source>
</evidence>
<dbReference type="Pfam" id="PF00271">
    <property type="entry name" value="Helicase_C"/>
    <property type="match status" value="1"/>
</dbReference>
<evidence type="ECO:0000259" key="22">
    <source>
        <dbReference type="PROSITE" id="PS51192"/>
    </source>
</evidence>
<dbReference type="GO" id="GO:0046872">
    <property type="term" value="F:metal ion binding"/>
    <property type="evidence" value="ECO:0007669"/>
    <property type="project" value="UniProtKB-KW"/>
</dbReference>
<evidence type="ECO:0000256" key="1">
    <source>
        <dbReference type="ARBA" id="ARBA00001936"/>
    </source>
</evidence>
<keyword evidence="16" id="KW-0539">Nucleus</keyword>
<feature type="domain" description="RNase III" evidence="20">
    <location>
        <begin position="1042"/>
        <end position="1214"/>
    </location>
</feature>
<dbReference type="SUPFAM" id="SSF69065">
    <property type="entry name" value="RNase III domain-like"/>
    <property type="match status" value="2"/>
</dbReference>
<dbReference type="SMART" id="SM00949">
    <property type="entry name" value="PAZ"/>
    <property type="match status" value="1"/>
</dbReference>
<dbReference type="InterPro" id="IPR014001">
    <property type="entry name" value="Helicase_ATP-bd"/>
</dbReference>
<dbReference type="GO" id="GO:0004386">
    <property type="term" value="F:helicase activity"/>
    <property type="evidence" value="ECO:0007669"/>
    <property type="project" value="UniProtKB-KW"/>
</dbReference>
<dbReference type="GO" id="GO:0005524">
    <property type="term" value="F:ATP binding"/>
    <property type="evidence" value="ECO:0007669"/>
    <property type="project" value="UniProtKB-KW"/>
</dbReference>
<feature type="domain" description="PAZ" evidence="21">
    <location>
        <begin position="889"/>
        <end position="1017"/>
    </location>
</feature>
<keyword evidence="6" id="KW-0677">Repeat</keyword>
<keyword evidence="12" id="KW-0460">Magnesium</keyword>
<evidence type="ECO:0000256" key="8">
    <source>
        <dbReference type="ARBA" id="ARBA00022759"/>
    </source>
</evidence>
<dbReference type="InterPro" id="IPR003100">
    <property type="entry name" value="PAZ_dom"/>
</dbReference>
<dbReference type="Pfam" id="PF02170">
    <property type="entry name" value="PAZ"/>
    <property type="match status" value="1"/>
</dbReference>
<evidence type="ECO:0000256" key="10">
    <source>
        <dbReference type="ARBA" id="ARBA00022806"/>
    </source>
</evidence>
<dbReference type="EMBL" id="LNRQ01000001">
    <property type="protein sequence ID" value="KZN11715.1"/>
    <property type="molecule type" value="Genomic_DNA"/>
</dbReference>
<gene>
    <name evidence="23" type="ORF">DCAR_004371</name>
</gene>
<reference evidence="23" key="1">
    <citation type="journal article" date="2016" name="Nat. Genet.">
        <title>A high-quality carrot genome assembly provides new insights into carotenoid accumulation and asterid genome evolution.</title>
        <authorList>
            <person name="Iorizzo M."/>
            <person name="Ellison S."/>
            <person name="Senalik D."/>
            <person name="Zeng P."/>
            <person name="Satapoomin P."/>
            <person name="Huang J."/>
            <person name="Bowman M."/>
            <person name="Iovene M."/>
            <person name="Sanseverino W."/>
            <person name="Cavagnaro P."/>
            <person name="Yildiz M."/>
            <person name="Macko-Podgorni A."/>
            <person name="Moranska E."/>
            <person name="Grzebelus E."/>
            <person name="Grzebelus D."/>
            <person name="Ashrafi H."/>
            <person name="Zheng Z."/>
            <person name="Cheng S."/>
            <person name="Spooner D."/>
            <person name="Van Deynze A."/>
            <person name="Simon P."/>
        </authorList>
    </citation>
    <scope>NUCLEOTIDE SEQUENCE [LARGE SCALE GENOMIC DNA]</scope>
    <source>
        <tissue evidence="23">Leaf</tissue>
    </source>
</reference>
<evidence type="ECO:0000256" key="15">
    <source>
        <dbReference type="ARBA" id="ARBA00023211"/>
    </source>
</evidence>
<dbReference type="Gene3D" id="3.40.50.300">
    <property type="entry name" value="P-loop containing nucleotide triphosphate hydrolases"/>
    <property type="match status" value="2"/>
</dbReference>
<keyword evidence="11" id="KW-0067">ATP-binding</keyword>
<dbReference type="Gramene" id="KZN11715">
    <property type="protein sequence ID" value="KZN11715"/>
    <property type="gene ID" value="DCAR_004371"/>
</dbReference>
<dbReference type="GO" id="GO:0004525">
    <property type="term" value="F:ribonuclease III activity"/>
    <property type="evidence" value="ECO:0007669"/>
    <property type="project" value="InterPro"/>
</dbReference>
<dbReference type="FunFam" id="1.10.1520.10:FF:000004">
    <property type="entry name" value="Endoribonuclease dicer-like 1"/>
    <property type="match status" value="1"/>
</dbReference>
<feature type="domain" description="Helicase ATP-binding" evidence="22">
    <location>
        <begin position="46"/>
        <end position="215"/>
    </location>
</feature>
<keyword evidence="15" id="KW-0464">Manganese</keyword>
<feature type="domain" description="DRBM" evidence="19">
    <location>
        <begin position="1458"/>
        <end position="1493"/>
    </location>
</feature>
<evidence type="ECO:0000256" key="3">
    <source>
        <dbReference type="ARBA" id="ARBA00004123"/>
    </source>
</evidence>
<dbReference type="GO" id="GO:0005737">
    <property type="term" value="C:cytoplasm"/>
    <property type="evidence" value="ECO:0007669"/>
    <property type="project" value="TreeGrafter"/>
</dbReference>
<dbReference type="InterPro" id="IPR000999">
    <property type="entry name" value="RNase_III_dom"/>
</dbReference>
<evidence type="ECO:0000256" key="12">
    <source>
        <dbReference type="ARBA" id="ARBA00022842"/>
    </source>
</evidence>
<dbReference type="InterPro" id="IPR036085">
    <property type="entry name" value="PAZ_dom_sf"/>
</dbReference>
<comment type="caution">
    <text evidence="23">The sequence shown here is derived from an EMBL/GenBank/DDBJ whole genome shotgun (WGS) entry which is preliminary data.</text>
</comment>
<dbReference type="PROSITE" id="PS50821">
    <property type="entry name" value="PAZ"/>
    <property type="match status" value="1"/>
</dbReference>
<evidence type="ECO:0000256" key="9">
    <source>
        <dbReference type="ARBA" id="ARBA00022801"/>
    </source>
</evidence>
<comment type="cofactor">
    <cofactor evidence="2">
        <name>Mg(2+)</name>
        <dbReference type="ChEBI" id="CHEBI:18420"/>
    </cofactor>
</comment>
<keyword evidence="8" id="KW-0255">Endonuclease</keyword>
<dbReference type="SMART" id="SM00487">
    <property type="entry name" value="DEXDc"/>
    <property type="match status" value="1"/>
</dbReference>
<dbReference type="SUPFAM" id="SSF52540">
    <property type="entry name" value="P-loop containing nucleoside triphosphate hydrolases"/>
    <property type="match status" value="1"/>
</dbReference>
<dbReference type="InterPro" id="IPR006935">
    <property type="entry name" value="Helicase/UvrB_N"/>
</dbReference>
<dbReference type="STRING" id="79200.A0A166J1M5"/>
<evidence type="ECO:0000256" key="14">
    <source>
        <dbReference type="ARBA" id="ARBA00023158"/>
    </source>
</evidence>